<organism evidence="1">
    <name type="scientific">Rhizophora mucronata</name>
    <name type="common">Asiatic mangrove</name>
    <dbReference type="NCBI Taxonomy" id="61149"/>
    <lineage>
        <taxon>Eukaryota</taxon>
        <taxon>Viridiplantae</taxon>
        <taxon>Streptophyta</taxon>
        <taxon>Embryophyta</taxon>
        <taxon>Tracheophyta</taxon>
        <taxon>Spermatophyta</taxon>
        <taxon>Magnoliopsida</taxon>
        <taxon>eudicotyledons</taxon>
        <taxon>Gunneridae</taxon>
        <taxon>Pentapetalae</taxon>
        <taxon>rosids</taxon>
        <taxon>fabids</taxon>
        <taxon>Malpighiales</taxon>
        <taxon>Rhizophoraceae</taxon>
        <taxon>Rhizophora</taxon>
    </lineage>
</organism>
<protein>
    <submittedName>
        <fullName evidence="1">Uncharacterized protein</fullName>
    </submittedName>
</protein>
<reference evidence="1" key="1">
    <citation type="submission" date="2018-02" db="EMBL/GenBank/DDBJ databases">
        <title>Rhizophora mucronata_Transcriptome.</title>
        <authorList>
            <person name="Meera S.P."/>
            <person name="Sreeshan A."/>
            <person name="Augustine A."/>
        </authorList>
    </citation>
    <scope>NUCLEOTIDE SEQUENCE</scope>
    <source>
        <tissue evidence="1">Leaf</tissue>
    </source>
</reference>
<sequence length="23" mass="2750">MSERISQKVIRNTSNCMNCEHRI</sequence>
<dbReference type="AlphaFoldDB" id="A0A2P2PWY7"/>
<proteinExistence type="predicted"/>
<accession>A0A2P2PWY7</accession>
<name>A0A2P2PWY7_RHIMU</name>
<evidence type="ECO:0000313" key="1">
    <source>
        <dbReference type="EMBL" id="MBX59169.1"/>
    </source>
</evidence>
<dbReference type="EMBL" id="GGEC01078685">
    <property type="protein sequence ID" value="MBX59169.1"/>
    <property type="molecule type" value="Transcribed_RNA"/>
</dbReference>